<evidence type="ECO:0000259" key="12">
    <source>
        <dbReference type="PROSITE" id="PS50262"/>
    </source>
</evidence>
<accession>A0AAD7RAP5</accession>
<protein>
    <recommendedName>
        <fullName evidence="12">G-protein coupled receptors family 1 profile domain-containing protein</fullName>
    </recommendedName>
</protein>
<dbReference type="InterPro" id="IPR000276">
    <property type="entry name" value="GPCR_Rhodpsn"/>
</dbReference>
<dbReference type="Gene3D" id="1.20.1070.10">
    <property type="entry name" value="Rhodopsin 7-helix transmembrane proteins"/>
    <property type="match status" value="1"/>
</dbReference>
<dbReference type="Pfam" id="PF00001">
    <property type="entry name" value="7tm_1"/>
    <property type="match status" value="1"/>
</dbReference>
<evidence type="ECO:0000256" key="10">
    <source>
        <dbReference type="SAM" id="MobiDB-lite"/>
    </source>
</evidence>
<evidence type="ECO:0000256" key="5">
    <source>
        <dbReference type="ARBA" id="ARBA00023040"/>
    </source>
</evidence>
<dbReference type="SUPFAM" id="SSF81321">
    <property type="entry name" value="Family A G protein-coupled receptor-like"/>
    <property type="match status" value="1"/>
</dbReference>
<keyword evidence="7 9" id="KW-0675">Receptor</keyword>
<feature type="region of interest" description="Disordered" evidence="10">
    <location>
        <begin position="287"/>
        <end position="334"/>
    </location>
</feature>
<evidence type="ECO:0000313" key="14">
    <source>
        <dbReference type="Proteomes" id="UP001221898"/>
    </source>
</evidence>
<feature type="transmembrane region" description="Helical" evidence="11">
    <location>
        <begin position="65"/>
        <end position="89"/>
    </location>
</feature>
<dbReference type="GO" id="GO:0005768">
    <property type="term" value="C:endosome"/>
    <property type="evidence" value="ECO:0007669"/>
    <property type="project" value="TreeGrafter"/>
</dbReference>
<dbReference type="AlphaFoldDB" id="A0AAD7RAP5"/>
<feature type="transmembrane region" description="Helical" evidence="11">
    <location>
        <begin position="175"/>
        <end position="195"/>
    </location>
</feature>
<feature type="transmembrane region" description="Helical" evidence="11">
    <location>
        <begin position="135"/>
        <end position="155"/>
    </location>
</feature>
<comment type="caution">
    <text evidence="13">The sequence shown here is derived from an EMBL/GenBank/DDBJ whole genome shotgun (WGS) entry which is preliminary data.</text>
</comment>
<feature type="transmembrane region" description="Helical" evidence="11">
    <location>
        <begin position="96"/>
        <end position="115"/>
    </location>
</feature>
<keyword evidence="2" id="KW-1003">Cell membrane</keyword>
<sequence>MPSGVRQGESSHTGAQRRNQVNFIASGICRRARGFDFLPSWESPFPSSNRSSSPAPEGVSLARSLALSGMLLMALLAAAGNAAVMAVIVRAPQLRKLAFVFHLCLVDLLAALVLMPLGMLAGRWAPLGDGDAFCRGYLCLSVGLVTASILSVSAINVERYYYVVHPLRHEVRMTLGLAAAVLVGIWVKASVMSALPLLGWTFQQGAAGWSREAPPPWRSRATTDAARCTGRAAAVLGGSGRGGGGSANRVAFTVLFALLYFVCPLLIILVVYCNMFRWRAWPPCGRPGPRPPPWTRPRRDGGAPTRSAAARRRRPARRGGGAGPRVNTPQRSFRGAGGKAAGVLAAVGGQFLCCWLPYFSFHLYSALSASPPASLAQLEEVVTWIGYSCFTSNPFFYGCLNRQIREELGKRFPCLFRWAGPVEDDPLPSREASIEENFLQFLQGTGCSLEPRDSRGTPSPKAEHSPPPATAQPPQAPPQRPPTPVDFRIPGQILEETTELMEQHNLNSDLTRAGNCIKTLTPTKPGV</sequence>
<proteinExistence type="inferred from homology"/>
<dbReference type="PANTHER" id="PTHR22752:SF5">
    <property type="entry name" value="G-PROTEIN COUPLED RECEPTOR 61"/>
    <property type="match status" value="1"/>
</dbReference>
<evidence type="ECO:0000256" key="8">
    <source>
        <dbReference type="ARBA" id="ARBA00023224"/>
    </source>
</evidence>
<keyword evidence="8 9" id="KW-0807">Transducer</keyword>
<keyword evidence="5 9" id="KW-0297">G-protein coupled receptor</keyword>
<dbReference type="PROSITE" id="PS50262">
    <property type="entry name" value="G_PROTEIN_RECEP_F1_2"/>
    <property type="match status" value="1"/>
</dbReference>
<dbReference type="CDD" id="cd15220">
    <property type="entry name" value="7tmA_GPR61_GPR62-like"/>
    <property type="match status" value="1"/>
</dbReference>
<feature type="region of interest" description="Disordered" evidence="10">
    <location>
        <begin position="446"/>
        <end position="486"/>
    </location>
</feature>
<dbReference type="InterPro" id="IPR017452">
    <property type="entry name" value="GPCR_Rhodpsn_7TM"/>
</dbReference>
<keyword evidence="3 9" id="KW-0812">Transmembrane</keyword>
<gene>
    <name evidence="13" type="ORF">AAFF_G00276720</name>
</gene>
<evidence type="ECO:0000256" key="11">
    <source>
        <dbReference type="SAM" id="Phobius"/>
    </source>
</evidence>
<feature type="transmembrane region" description="Helical" evidence="11">
    <location>
        <begin position="340"/>
        <end position="361"/>
    </location>
</feature>
<evidence type="ECO:0000256" key="4">
    <source>
        <dbReference type="ARBA" id="ARBA00022989"/>
    </source>
</evidence>
<dbReference type="GO" id="GO:0004930">
    <property type="term" value="F:G protein-coupled receptor activity"/>
    <property type="evidence" value="ECO:0007669"/>
    <property type="project" value="UniProtKB-KW"/>
</dbReference>
<dbReference type="PRINTS" id="PR00237">
    <property type="entry name" value="GPCRRHODOPSN"/>
</dbReference>
<reference evidence="13" key="1">
    <citation type="journal article" date="2023" name="Science">
        <title>Genome structures resolve the early diversification of teleost fishes.</title>
        <authorList>
            <person name="Parey E."/>
            <person name="Louis A."/>
            <person name="Montfort J."/>
            <person name="Bouchez O."/>
            <person name="Roques C."/>
            <person name="Iampietro C."/>
            <person name="Lluch J."/>
            <person name="Castinel A."/>
            <person name="Donnadieu C."/>
            <person name="Desvignes T."/>
            <person name="Floi Bucao C."/>
            <person name="Jouanno E."/>
            <person name="Wen M."/>
            <person name="Mejri S."/>
            <person name="Dirks R."/>
            <person name="Jansen H."/>
            <person name="Henkel C."/>
            <person name="Chen W.J."/>
            <person name="Zahm M."/>
            <person name="Cabau C."/>
            <person name="Klopp C."/>
            <person name="Thompson A.W."/>
            <person name="Robinson-Rechavi M."/>
            <person name="Braasch I."/>
            <person name="Lecointre G."/>
            <person name="Bobe J."/>
            <person name="Postlethwait J.H."/>
            <person name="Berthelot C."/>
            <person name="Roest Crollius H."/>
            <person name="Guiguen Y."/>
        </authorList>
    </citation>
    <scope>NUCLEOTIDE SEQUENCE</scope>
    <source>
        <strain evidence="13">NC1722</strain>
    </source>
</reference>
<feature type="domain" description="G-protein coupled receptors family 1 profile" evidence="12">
    <location>
        <begin position="80"/>
        <end position="397"/>
    </location>
</feature>
<organism evidence="13 14">
    <name type="scientific">Aldrovandia affinis</name>
    <dbReference type="NCBI Taxonomy" id="143900"/>
    <lineage>
        <taxon>Eukaryota</taxon>
        <taxon>Metazoa</taxon>
        <taxon>Chordata</taxon>
        <taxon>Craniata</taxon>
        <taxon>Vertebrata</taxon>
        <taxon>Euteleostomi</taxon>
        <taxon>Actinopterygii</taxon>
        <taxon>Neopterygii</taxon>
        <taxon>Teleostei</taxon>
        <taxon>Notacanthiformes</taxon>
        <taxon>Halosauridae</taxon>
        <taxon>Aldrovandia</taxon>
    </lineage>
</organism>
<evidence type="ECO:0000256" key="1">
    <source>
        <dbReference type="ARBA" id="ARBA00004651"/>
    </source>
</evidence>
<evidence type="ECO:0000313" key="13">
    <source>
        <dbReference type="EMBL" id="KAJ8372817.1"/>
    </source>
</evidence>
<evidence type="ECO:0000256" key="2">
    <source>
        <dbReference type="ARBA" id="ARBA00022475"/>
    </source>
</evidence>
<dbReference type="GO" id="GO:0005886">
    <property type="term" value="C:plasma membrane"/>
    <property type="evidence" value="ECO:0007669"/>
    <property type="project" value="UniProtKB-SubCell"/>
</dbReference>
<evidence type="ECO:0000256" key="6">
    <source>
        <dbReference type="ARBA" id="ARBA00023136"/>
    </source>
</evidence>
<evidence type="ECO:0000256" key="3">
    <source>
        <dbReference type="ARBA" id="ARBA00022692"/>
    </source>
</evidence>
<dbReference type="EMBL" id="JAINUG010000385">
    <property type="protein sequence ID" value="KAJ8372817.1"/>
    <property type="molecule type" value="Genomic_DNA"/>
</dbReference>
<dbReference type="PANTHER" id="PTHR22752">
    <property type="entry name" value="G PROTEIN-COUPLED RECEPTOR"/>
    <property type="match status" value="1"/>
</dbReference>
<feature type="compositionally biased region" description="Pro residues" evidence="10">
    <location>
        <begin position="465"/>
        <end position="484"/>
    </location>
</feature>
<dbReference type="PROSITE" id="PS00237">
    <property type="entry name" value="G_PROTEIN_RECEP_F1_1"/>
    <property type="match status" value="1"/>
</dbReference>
<evidence type="ECO:0000256" key="7">
    <source>
        <dbReference type="ARBA" id="ARBA00023170"/>
    </source>
</evidence>
<comment type="similarity">
    <text evidence="9">Belongs to the G-protein coupled receptor 1 family.</text>
</comment>
<evidence type="ECO:0000256" key="9">
    <source>
        <dbReference type="RuleBase" id="RU000688"/>
    </source>
</evidence>
<keyword evidence="14" id="KW-1185">Reference proteome</keyword>
<comment type="subcellular location">
    <subcellularLocation>
        <location evidence="1">Cell membrane</location>
        <topology evidence="1">Multi-pass membrane protein</topology>
    </subcellularLocation>
</comment>
<keyword evidence="4 11" id="KW-1133">Transmembrane helix</keyword>
<dbReference type="Proteomes" id="UP001221898">
    <property type="component" value="Unassembled WGS sequence"/>
</dbReference>
<dbReference type="GO" id="GO:0043235">
    <property type="term" value="C:receptor complex"/>
    <property type="evidence" value="ECO:0007669"/>
    <property type="project" value="TreeGrafter"/>
</dbReference>
<name>A0AAD7RAP5_9TELE</name>
<keyword evidence="6 11" id="KW-0472">Membrane</keyword>
<feature type="transmembrane region" description="Helical" evidence="11">
    <location>
        <begin position="250"/>
        <end position="272"/>
    </location>
</feature>